<keyword evidence="3" id="KW-1185">Reference proteome</keyword>
<evidence type="ECO:0000259" key="1">
    <source>
        <dbReference type="Pfam" id="PF25939"/>
    </source>
</evidence>
<evidence type="ECO:0000313" key="3">
    <source>
        <dbReference type="Proteomes" id="UP001320972"/>
    </source>
</evidence>
<feature type="domain" description="DUF7982" evidence="1">
    <location>
        <begin position="3"/>
        <end position="227"/>
    </location>
</feature>
<name>A0ABT2QK87_9EURY</name>
<dbReference type="EMBL" id="JAOPKB010000018">
    <property type="protein sequence ID" value="MCU4975353.1"/>
    <property type="molecule type" value="Genomic_DNA"/>
</dbReference>
<organism evidence="2 3">
    <name type="scientific">Natronoglomus mannanivorans</name>
    <dbReference type="NCBI Taxonomy" id="2979990"/>
    <lineage>
        <taxon>Archaea</taxon>
        <taxon>Methanobacteriati</taxon>
        <taxon>Methanobacteriota</taxon>
        <taxon>Stenosarchaea group</taxon>
        <taxon>Halobacteria</taxon>
        <taxon>Halobacteriales</taxon>
        <taxon>Natrialbaceae</taxon>
        <taxon>Natronoglomus</taxon>
    </lineage>
</organism>
<comment type="caution">
    <text evidence="2">The sequence shown here is derived from an EMBL/GenBank/DDBJ whole genome shotgun (WGS) entry which is preliminary data.</text>
</comment>
<dbReference type="RefSeq" id="WP_338009091.1">
    <property type="nucleotide sequence ID" value="NZ_JAOPKB010000018.1"/>
</dbReference>
<proteinExistence type="predicted"/>
<reference evidence="2 3" key="1">
    <citation type="submission" date="2022-09" db="EMBL/GenBank/DDBJ databases">
        <title>Enrichment on poylsaccharides allowed isolation of novel metabolic and taxonomic groups of Haloarchaea.</title>
        <authorList>
            <person name="Sorokin D.Y."/>
            <person name="Elcheninov A.G."/>
            <person name="Khizhniak T.V."/>
            <person name="Kolganova T.V."/>
            <person name="Kublanov I.V."/>
        </authorList>
    </citation>
    <scope>NUCLEOTIDE SEQUENCE [LARGE SCALE GENOMIC DNA]</scope>
    <source>
        <strain evidence="2 3">AArc-m2/3/4</strain>
    </source>
</reference>
<accession>A0ABT2QK87</accession>
<dbReference type="Pfam" id="PF25939">
    <property type="entry name" value="DUF7982"/>
    <property type="match status" value="1"/>
</dbReference>
<protein>
    <recommendedName>
        <fullName evidence="1">DUF7982 domain-containing protein</fullName>
    </recommendedName>
</protein>
<dbReference type="InterPro" id="IPR058288">
    <property type="entry name" value="DUF7982"/>
</dbReference>
<dbReference type="Proteomes" id="UP001320972">
    <property type="component" value="Unassembled WGS sequence"/>
</dbReference>
<gene>
    <name evidence="2" type="ORF">OB955_21870</name>
</gene>
<evidence type="ECO:0000313" key="2">
    <source>
        <dbReference type="EMBL" id="MCU4975353.1"/>
    </source>
</evidence>
<sequence length="232" mass="24935">MTLGFFAILTAGAGVVFSDVRELLFALSATGLFGIVLIVTLRAERQVPRSVAEAVYATTAANEAAIARKIAGSQVRLYVPDTERSQVFLYVPPTRDYDIPPEPTIPWSIDDEDTGLILEPTGASLYQQFQTQLTGDLGDGVTKLALALTDGLVKEFELARSANVDVWPEEGRATIAVQNGSFGDVDQFDHPIGSFLAVGFAAGLDRPVELNVKPDGGRADWSITCSWDPDTT</sequence>